<proteinExistence type="predicted"/>
<name>B2JJT2_PARP8</name>
<keyword evidence="2" id="KW-1185">Reference proteome</keyword>
<accession>B2JJT2</accession>
<dbReference type="AlphaFoldDB" id="B2JJT2"/>
<sequence>MCDFSSSEFESVVITSPSGRKLCRVSHRDTTVSSDQVAKKVLISDKSVRLQITTEKTGFTLQKVYGHPNTSGNFQKFWDWQPAVVVPTYRANLTVYDPKKEDRVVSQLDLTRDATYYLGRDSSGRDWCRNIAFEPQDANNNVYITDEVHFPPLADPIIKGYILMELEKNNKPSRSLHAEPVSMKNPYGPELTIRPLGNIAHDCLFHIGGFYEARISAGHAKWLGGSEGCFAFIPKESVSKTENDAAKVAANTEFYSNKKWVSVTDSIDAHRKLDSKNRFFVELAKRSSFSRDSCVEIIKIARAFP</sequence>
<evidence type="ECO:0000313" key="1">
    <source>
        <dbReference type="EMBL" id="ACC69219.1"/>
    </source>
</evidence>
<gene>
    <name evidence="1" type="ordered locus">Bphy_0024</name>
</gene>
<reference evidence="2" key="1">
    <citation type="journal article" date="2014" name="Stand. Genomic Sci.">
        <title>Complete genome sequence of Burkholderia phymatum STM815(T), a broad host range and efficient nitrogen-fixing symbiont of Mimosa species.</title>
        <authorList>
            <person name="Moulin L."/>
            <person name="Klonowska A."/>
            <person name="Caroline B."/>
            <person name="Booth K."/>
            <person name="Vriezen J.A."/>
            <person name="Melkonian R."/>
            <person name="James E.K."/>
            <person name="Young J.P."/>
            <person name="Bena G."/>
            <person name="Hauser L."/>
            <person name="Land M."/>
            <person name="Kyrpides N."/>
            <person name="Bruce D."/>
            <person name="Chain P."/>
            <person name="Copeland A."/>
            <person name="Pitluck S."/>
            <person name="Woyke T."/>
            <person name="Lizotte-Waniewski M."/>
            <person name="Bristow J."/>
            <person name="Riley M."/>
        </authorList>
    </citation>
    <scope>NUCLEOTIDE SEQUENCE [LARGE SCALE GENOMIC DNA]</scope>
    <source>
        <strain evidence="2">DSM 17167 / CIP 108236 / LMG 21445 / STM815</strain>
    </source>
</reference>
<dbReference type="eggNOG" id="ENOG5033I0B">
    <property type="taxonomic scope" value="Bacteria"/>
</dbReference>
<dbReference type="Proteomes" id="UP000001192">
    <property type="component" value="Chromosome 1"/>
</dbReference>
<dbReference type="STRING" id="391038.Bphy_0024"/>
<protein>
    <submittedName>
        <fullName evidence="1">Uncharacterized protein</fullName>
    </submittedName>
</protein>
<dbReference type="HOGENOM" id="CLU_926332_0_0_4"/>
<organism evidence="1 2">
    <name type="scientific">Paraburkholderia phymatum (strain DSM 17167 / CIP 108236 / LMG 21445 / STM815)</name>
    <name type="common">Burkholderia phymatum</name>
    <dbReference type="NCBI Taxonomy" id="391038"/>
    <lineage>
        <taxon>Bacteria</taxon>
        <taxon>Pseudomonadati</taxon>
        <taxon>Pseudomonadota</taxon>
        <taxon>Betaproteobacteria</taxon>
        <taxon>Burkholderiales</taxon>
        <taxon>Burkholderiaceae</taxon>
        <taxon>Paraburkholderia</taxon>
    </lineage>
</organism>
<dbReference type="KEGG" id="bph:Bphy_0024"/>
<dbReference type="EMBL" id="CP001043">
    <property type="protein sequence ID" value="ACC69219.1"/>
    <property type="molecule type" value="Genomic_DNA"/>
</dbReference>
<evidence type="ECO:0000313" key="2">
    <source>
        <dbReference type="Proteomes" id="UP000001192"/>
    </source>
</evidence>